<dbReference type="EC" id="2.4.99.-" evidence="7"/>
<keyword evidence="3 6" id="KW-0812">Transmembrane</keyword>
<dbReference type="PANTHER" id="PTHR30589:SF0">
    <property type="entry name" value="PHOSPHATIDYLGLYCEROL--PROLIPOPROTEIN DIACYLGLYCERYL TRANSFERASE"/>
    <property type="match status" value="1"/>
</dbReference>
<reference evidence="7" key="1">
    <citation type="submission" date="2016-10" db="EMBL/GenBank/DDBJ databases">
        <authorList>
            <person name="de Groot N.N."/>
        </authorList>
    </citation>
    <scope>NUCLEOTIDE SEQUENCE</scope>
</reference>
<dbReference type="PANTHER" id="PTHR30589">
    <property type="entry name" value="PROLIPOPROTEIN DIACYLGLYCERYL TRANSFERASE"/>
    <property type="match status" value="1"/>
</dbReference>
<keyword evidence="7" id="KW-0328">Glycosyltransferase</keyword>
<gene>
    <name evidence="7" type="ORF">MNB_SUP05-5-329</name>
</gene>
<dbReference type="NCBIfam" id="TIGR00544">
    <property type="entry name" value="lgt"/>
    <property type="match status" value="1"/>
</dbReference>
<dbReference type="GO" id="GO:0042158">
    <property type="term" value="P:lipoprotein biosynthetic process"/>
    <property type="evidence" value="ECO:0007669"/>
    <property type="project" value="InterPro"/>
</dbReference>
<keyword evidence="7" id="KW-0449">Lipoprotein</keyword>
<accession>A0A1W1BN92</accession>
<dbReference type="HAMAP" id="MF_01147">
    <property type="entry name" value="Lgt"/>
    <property type="match status" value="1"/>
</dbReference>
<dbReference type="GO" id="GO:0008961">
    <property type="term" value="F:phosphatidylglycerol-prolipoprotein diacylglyceryl transferase activity"/>
    <property type="evidence" value="ECO:0007669"/>
    <property type="project" value="InterPro"/>
</dbReference>
<proteinExistence type="inferred from homology"/>
<keyword evidence="1" id="KW-1003">Cell membrane</keyword>
<evidence type="ECO:0000256" key="4">
    <source>
        <dbReference type="ARBA" id="ARBA00022989"/>
    </source>
</evidence>
<dbReference type="InterPro" id="IPR001640">
    <property type="entry name" value="Lgt"/>
</dbReference>
<evidence type="ECO:0000256" key="5">
    <source>
        <dbReference type="ARBA" id="ARBA00023136"/>
    </source>
</evidence>
<organism evidence="7">
    <name type="scientific">hydrothermal vent metagenome</name>
    <dbReference type="NCBI Taxonomy" id="652676"/>
    <lineage>
        <taxon>unclassified sequences</taxon>
        <taxon>metagenomes</taxon>
        <taxon>ecological metagenomes</taxon>
    </lineage>
</organism>
<feature type="transmembrane region" description="Helical" evidence="6">
    <location>
        <begin position="118"/>
        <end position="139"/>
    </location>
</feature>
<dbReference type="GO" id="GO:0005886">
    <property type="term" value="C:plasma membrane"/>
    <property type="evidence" value="ECO:0007669"/>
    <property type="project" value="InterPro"/>
</dbReference>
<evidence type="ECO:0000256" key="6">
    <source>
        <dbReference type="SAM" id="Phobius"/>
    </source>
</evidence>
<keyword evidence="2 7" id="KW-0808">Transferase</keyword>
<evidence type="ECO:0000256" key="3">
    <source>
        <dbReference type="ARBA" id="ARBA00022692"/>
    </source>
</evidence>
<feature type="transmembrane region" description="Helical" evidence="6">
    <location>
        <begin position="200"/>
        <end position="218"/>
    </location>
</feature>
<name>A0A1W1BN92_9ZZZZ</name>
<protein>
    <submittedName>
        <fullName evidence="7">Prolipoprotein diacylglyceryl transferase</fullName>
        <ecNumber evidence="7">2.4.99.-</ecNumber>
    </submittedName>
</protein>
<keyword evidence="4 6" id="KW-1133">Transmembrane helix</keyword>
<feature type="transmembrane region" description="Helical" evidence="6">
    <location>
        <begin position="55"/>
        <end position="74"/>
    </location>
</feature>
<dbReference type="EMBL" id="FPHJ01000014">
    <property type="protein sequence ID" value="SFV54983.1"/>
    <property type="molecule type" value="Genomic_DNA"/>
</dbReference>
<feature type="transmembrane region" description="Helical" evidence="6">
    <location>
        <begin position="94"/>
        <end position="111"/>
    </location>
</feature>
<dbReference type="PROSITE" id="PS01311">
    <property type="entry name" value="LGT"/>
    <property type="match status" value="1"/>
</dbReference>
<feature type="transmembrane region" description="Helical" evidence="6">
    <location>
        <begin position="18"/>
        <end position="35"/>
    </location>
</feature>
<evidence type="ECO:0000256" key="2">
    <source>
        <dbReference type="ARBA" id="ARBA00022679"/>
    </source>
</evidence>
<feature type="transmembrane region" description="Helical" evidence="6">
    <location>
        <begin position="230"/>
        <end position="250"/>
    </location>
</feature>
<keyword evidence="5 6" id="KW-0472">Membrane</keyword>
<dbReference type="AlphaFoldDB" id="A0A1W1BN92"/>
<sequence>MIYPNINPVAIDFGFFQIYWYGVAYLLAFMSAYLLANQRTKNNKQWDKKQVEDLIFFGAMGVVLGGRIGYILFYQFSSFIDNPLVLFKVWQGGMSFHGGILGVALAIFLFAKKYNKGFLQITDFVVVLVPLGLFFGRIANFINSELWGKITESSFGMYIPSENVSRYPSQLYEATLEGLVLFLIVWFYSQKPRKLGRMSALFLMGYGCFRFLVEFVRMPDAHLGYLAFNWLTMGQILTIPMFVLGIFLWIRK</sequence>
<dbReference type="Pfam" id="PF01790">
    <property type="entry name" value="LGT"/>
    <property type="match status" value="1"/>
</dbReference>
<evidence type="ECO:0000256" key="1">
    <source>
        <dbReference type="ARBA" id="ARBA00022475"/>
    </source>
</evidence>
<evidence type="ECO:0000313" key="7">
    <source>
        <dbReference type="EMBL" id="SFV54983.1"/>
    </source>
</evidence>
<feature type="transmembrane region" description="Helical" evidence="6">
    <location>
        <begin position="171"/>
        <end position="188"/>
    </location>
</feature>